<dbReference type="RefSeq" id="WP_052219993.1">
    <property type="nucleotide sequence ID" value="NZ_LHUR01000010.1"/>
</dbReference>
<evidence type="ECO:0000313" key="10">
    <source>
        <dbReference type="EMBL" id="KOA21264.1"/>
    </source>
</evidence>
<reference evidence="11" key="1">
    <citation type="submission" date="2015-08" db="EMBL/GenBank/DDBJ databases">
        <title>Genome sequence of the strict anaerobe Clostridium homopropionicum LuHBu1 (DSM 5847T).</title>
        <authorList>
            <person name="Poehlein A."/>
            <person name="Beck M."/>
            <person name="Schiel-Bengelsdorf B."/>
            <person name="Bengelsdorf F.R."/>
            <person name="Daniel R."/>
            <person name="Duerre P."/>
        </authorList>
    </citation>
    <scope>NUCLEOTIDE SEQUENCE [LARGE SCALE GENOMIC DNA]</scope>
    <source>
        <strain evidence="11">DSM 5847</strain>
    </source>
</reference>
<evidence type="ECO:0000256" key="3">
    <source>
        <dbReference type="ARBA" id="ARBA00022544"/>
    </source>
</evidence>
<evidence type="ECO:0000313" key="11">
    <source>
        <dbReference type="Proteomes" id="UP000037043"/>
    </source>
</evidence>
<comment type="subcellular location">
    <subcellularLocation>
        <location evidence="1">Membrane</location>
        <topology evidence="1">Lipid-anchor</topology>
    </subcellularLocation>
</comment>
<comment type="caution">
    <text evidence="10">The sequence shown here is derived from an EMBL/GenBank/DDBJ whole genome shotgun (WGS) entry which is preliminary data.</text>
</comment>
<dbReference type="InterPro" id="IPR038501">
    <property type="entry name" value="Spore_GerAC_C_sf"/>
</dbReference>
<evidence type="ECO:0000256" key="4">
    <source>
        <dbReference type="ARBA" id="ARBA00022729"/>
    </source>
</evidence>
<dbReference type="Proteomes" id="UP000037043">
    <property type="component" value="Unassembled WGS sequence"/>
</dbReference>
<feature type="domain" description="Spore germination protein N-terminal" evidence="9">
    <location>
        <begin position="22"/>
        <end position="189"/>
    </location>
</feature>
<gene>
    <name evidence="10" type="primary">gerBC_1</name>
    <name evidence="10" type="ORF">CLHOM_03940</name>
</gene>
<dbReference type="GO" id="GO:0016020">
    <property type="term" value="C:membrane"/>
    <property type="evidence" value="ECO:0007669"/>
    <property type="project" value="UniProtKB-SubCell"/>
</dbReference>
<dbReference type="Pfam" id="PF25198">
    <property type="entry name" value="Spore_GerAC_N"/>
    <property type="match status" value="1"/>
</dbReference>
<feature type="domain" description="Spore germination GerAC-like C-terminal" evidence="8">
    <location>
        <begin position="203"/>
        <end position="358"/>
    </location>
</feature>
<dbReference type="PROSITE" id="PS51257">
    <property type="entry name" value="PROKAR_LIPOPROTEIN"/>
    <property type="match status" value="1"/>
</dbReference>
<keyword evidence="11" id="KW-1185">Reference proteome</keyword>
<evidence type="ECO:0000259" key="9">
    <source>
        <dbReference type="Pfam" id="PF25198"/>
    </source>
</evidence>
<dbReference type="GO" id="GO:0009847">
    <property type="term" value="P:spore germination"/>
    <property type="evidence" value="ECO:0007669"/>
    <property type="project" value="InterPro"/>
</dbReference>
<evidence type="ECO:0000256" key="6">
    <source>
        <dbReference type="ARBA" id="ARBA00023139"/>
    </source>
</evidence>
<dbReference type="InterPro" id="IPR046953">
    <property type="entry name" value="Spore_GerAC-like_C"/>
</dbReference>
<evidence type="ECO:0000256" key="1">
    <source>
        <dbReference type="ARBA" id="ARBA00004635"/>
    </source>
</evidence>
<keyword evidence="3" id="KW-0309">Germination</keyword>
<dbReference type="NCBIfam" id="TIGR02887">
    <property type="entry name" value="spore_ger_x_C"/>
    <property type="match status" value="1"/>
</dbReference>
<dbReference type="InterPro" id="IPR057336">
    <property type="entry name" value="GerAC_N"/>
</dbReference>
<dbReference type="EMBL" id="LHUR01000010">
    <property type="protein sequence ID" value="KOA21264.1"/>
    <property type="molecule type" value="Genomic_DNA"/>
</dbReference>
<keyword evidence="4" id="KW-0732">Signal</keyword>
<dbReference type="PANTHER" id="PTHR35789:SF1">
    <property type="entry name" value="SPORE GERMINATION PROTEIN B3"/>
    <property type="match status" value="1"/>
</dbReference>
<name>A0A0L6ZE56_9CLOT</name>
<dbReference type="PATRIC" id="fig|1121318.3.peg.399"/>
<evidence type="ECO:0000256" key="5">
    <source>
        <dbReference type="ARBA" id="ARBA00023136"/>
    </source>
</evidence>
<dbReference type="Pfam" id="PF05504">
    <property type="entry name" value="Spore_GerAC"/>
    <property type="match status" value="1"/>
</dbReference>
<keyword evidence="6" id="KW-0564">Palmitate</keyword>
<dbReference type="Gene3D" id="3.30.300.210">
    <property type="entry name" value="Nutrient germinant receptor protein C, domain 3"/>
    <property type="match status" value="1"/>
</dbReference>
<accession>A0A0L6ZE56</accession>
<proteinExistence type="inferred from homology"/>
<dbReference type="AlphaFoldDB" id="A0A0L6ZE56"/>
<dbReference type="STRING" id="36844.SAMN04488501_107140"/>
<protein>
    <submittedName>
        <fullName evidence="10">Spore germination protein B3</fullName>
    </submittedName>
</protein>
<evidence type="ECO:0000256" key="7">
    <source>
        <dbReference type="ARBA" id="ARBA00023288"/>
    </source>
</evidence>
<sequence>MKKIIGILYLVICMLIFTSCFNYRDINKLLFATAVIVDVNEEKQPIIYIEAFKAVEGTETGQRLIFRGRGKTNFEALRNINLGTSFKFNVTQNKALIFTTKAAEVGIDKFIDFYHRDQEFLNRQYICIYKGEIENLTNVEIKENKYIGDFLKRLLDNVGASSRATHITINEYLNQRLVGDKANIIPIIEVKQDVGGDKKIIINGSAVVKNDKMVSEIPREMGKGFNFLLNNVKSGTLEVTNPNFPNEFITLEILKSKTDTKLRLENGRLIVNKNIKVKTAIAEVQEGLDITKQSLNEIKEVAQDNIKKACYHIFEEYKEKGIDIFDITEEFERKYPKEQISNVIEKTDLFVDVKIEIESGNDDLDFINVSEKK</sequence>
<dbReference type="InterPro" id="IPR008844">
    <property type="entry name" value="Spore_GerAC-like"/>
</dbReference>
<keyword evidence="7" id="KW-0449">Lipoprotein</keyword>
<evidence type="ECO:0000256" key="2">
    <source>
        <dbReference type="ARBA" id="ARBA00007886"/>
    </source>
</evidence>
<keyword evidence="5" id="KW-0472">Membrane</keyword>
<comment type="similarity">
    <text evidence="2">Belongs to the GerABKC lipoprotein family.</text>
</comment>
<dbReference type="PANTHER" id="PTHR35789">
    <property type="entry name" value="SPORE GERMINATION PROTEIN B3"/>
    <property type="match status" value="1"/>
</dbReference>
<organism evidence="10 11">
    <name type="scientific">Clostridium homopropionicum DSM 5847</name>
    <dbReference type="NCBI Taxonomy" id="1121318"/>
    <lineage>
        <taxon>Bacteria</taxon>
        <taxon>Bacillati</taxon>
        <taxon>Bacillota</taxon>
        <taxon>Clostridia</taxon>
        <taxon>Eubacteriales</taxon>
        <taxon>Clostridiaceae</taxon>
        <taxon>Clostridium</taxon>
    </lineage>
</organism>
<evidence type="ECO:0000259" key="8">
    <source>
        <dbReference type="Pfam" id="PF05504"/>
    </source>
</evidence>